<organism evidence="3 4">
    <name type="scientific">Agrilutibacter niabensis</name>
    <dbReference type="NCBI Taxonomy" id="380628"/>
    <lineage>
        <taxon>Bacteria</taxon>
        <taxon>Pseudomonadati</taxon>
        <taxon>Pseudomonadota</taxon>
        <taxon>Gammaproteobacteria</taxon>
        <taxon>Lysobacterales</taxon>
        <taxon>Lysobacteraceae</taxon>
        <taxon>Agrilutibacter</taxon>
    </lineage>
</organism>
<evidence type="ECO:0000256" key="2">
    <source>
        <dbReference type="SAM" id="SignalP"/>
    </source>
</evidence>
<dbReference type="Pfam" id="PF14559">
    <property type="entry name" value="TPR_19"/>
    <property type="match status" value="1"/>
</dbReference>
<keyword evidence="2" id="KW-0732">Signal</keyword>
<evidence type="ECO:0000313" key="4">
    <source>
        <dbReference type="Proteomes" id="UP001267878"/>
    </source>
</evidence>
<dbReference type="InterPro" id="IPR011990">
    <property type="entry name" value="TPR-like_helical_dom_sf"/>
</dbReference>
<dbReference type="RefSeq" id="WP_310051045.1">
    <property type="nucleotide sequence ID" value="NZ_JAVDVW010000001.1"/>
</dbReference>
<feature type="chain" id="PRO_5046589269" evidence="2">
    <location>
        <begin position="25"/>
        <end position="647"/>
    </location>
</feature>
<dbReference type="SUPFAM" id="SSF48452">
    <property type="entry name" value="TPR-like"/>
    <property type="match status" value="2"/>
</dbReference>
<reference evidence="3 4" key="1">
    <citation type="submission" date="2023-07" db="EMBL/GenBank/DDBJ databases">
        <title>Sorghum-associated microbial communities from plants grown in Nebraska, USA.</title>
        <authorList>
            <person name="Schachtman D."/>
        </authorList>
    </citation>
    <scope>NUCLEOTIDE SEQUENCE [LARGE SCALE GENOMIC DNA]</scope>
    <source>
        <strain evidence="3 4">BE187</strain>
    </source>
</reference>
<dbReference type="Proteomes" id="UP001267878">
    <property type="component" value="Unassembled WGS sequence"/>
</dbReference>
<proteinExistence type="predicted"/>
<gene>
    <name evidence="3" type="ORF">J2X04_000179</name>
</gene>
<accession>A0ABU1VK27</accession>
<evidence type="ECO:0000313" key="3">
    <source>
        <dbReference type="EMBL" id="MDR7097832.1"/>
    </source>
</evidence>
<protein>
    <submittedName>
        <fullName evidence="3">Lipopolysaccharide biosynthesis regulator YciM</fullName>
    </submittedName>
</protein>
<comment type="caution">
    <text evidence="3">The sequence shown here is derived from an EMBL/GenBank/DDBJ whole genome shotgun (WGS) entry which is preliminary data.</text>
</comment>
<feature type="region of interest" description="Disordered" evidence="1">
    <location>
        <begin position="623"/>
        <end position="647"/>
    </location>
</feature>
<feature type="signal peptide" evidence="2">
    <location>
        <begin position="1"/>
        <end position="24"/>
    </location>
</feature>
<dbReference type="EMBL" id="JAVDVW010000001">
    <property type="protein sequence ID" value="MDR7097832.1"/>
    <property type="molecule type" value="Genomic_DNA"/>
</dbReference>
<dbReference type="Gene3D" id="1.25.40.10">
    <property type="entry name" value="Tetratricopeptide repeat domain"/>
    <property type="match status" value="2"/>
</dbReference>
<evidence type="ECO:0000256" key="1">
    <source>
        <dbReference type="SAM" id="MobiDB-lite"/>
    </source>
</evidence>
<keyword evidence="4" id="KW-1185">Reference proteome</keyword>
<sequence>MRRASTLSLGLALAVLPGIRPCAAADANPAAVQDLYFGEALYNAYQGRWFEALQRLDTELAQHKRVDEKTLDSLYPLIGQAEFSVGDFELNYRMHSRAGRAIKAVLEADVADEVRNDAAFRLARIHFQKGQPQDAMQALERIHGEVPREIRDEIEFLRANTYLAMGQPAEAAAVLKQLQDAKGLEGFSGYNYGIALLQNGKTNDGLQQLAKAGEPRRDDPKEVVAIRDKTNMVLGRLMLESNDFGNAQHYFDRVSLDGPYSNQALLSAGWADAQAGNFQRALVPWKILAARDSTDSAVQEAKLALPYAYGKLNLHGRAAVLYDEALTSFGAELQKLDASNRSVREGAFLKALVREEIHQDALWVVKLRELPDTPDTFYLTALMASHDFQTALQNYLDLDDLRRKLESWQSSFDAFDDLIAQRRDYYEPLLPGIDTHFRELDSQYKLRLEQRDNLARRLNDQLTKPRPELLATADERILLERIRATEAAVARLPQAQRGELAERTERLRGAINWKLRTEYPDRLTEAYEHLALLDTDLEALQVRYQSFVRARQASVHAYTGYDDGIQDLRNRVRDALERVNQLQKQQGSLIEAVAITELTARTEHLKGYQVQARYAVADSYDRASQAQGATAPPSAPAAPAAPAGEGK</sequence>
<name>A0ABU1VK27_9GAMM</name>